<keyword evidence="2" id="KW-1185">Reference proteome</keyword>
<feature type="compositionally biased region" description="Basic and acidic residues" evidence="1">
    <location>
        <begin position="77"/>
        <end position="86"/>
    </location>
</feature>
<feature type="region of interest" description="Disordered" evidence="1">
    <location>
        <begin position="77"/>
        <end position="113"/>
    </location>
</feature>
<accession>A0A0N5BLS7</accession>
<sequence length="113" mass="13144">MLNSTKSRINVSKTIGKRLLFDRSIEKEDEPAKKNFKLDLSWDYDAFVLPDEEDLSEQDKSLSTSILEISRNLVEETKKYEERNSDGSDDNSEESSLYDPLEDSFDYLNDSNY</sequence>
<evidence type="ECO:0000313" key="3">
    <source>
        <dbReference type="WBParaSite" id="SPAL_0000687300.1"/>
    </source>
</evidence>
<organism evidence="2 3">
    <name type="scientific">Strongyloides papillosus</name>
    <name type="common">Intestinal threadworm</name>
    <dbReference type="NCBI Taxonomy" id="174720"/>
    <lineage>
        <taxon>Eukaryota</taxon>
        <taxon>Metazoa</taxon>
        <taxon>Ecdysozoa</taxon>
        <taxon>Nematoda</taxon>
        <taxon>Chromadorea</taxon>
        <taxon>Rhabditida</taxon>
        <taxon>Tylenchina</taxon>
        <taxon>Panagrolaimomorpha</taxon>
        <taxon>Strongyloidoidea</taxon>
        <taxon>Strongyloididae</taxon>
        <taxon>Strongyloides</taxon>
    </lineage>
</organism>
<reference evidence="3" key="1">
    <citation type="submission" date="2017-02" db="UniProtKB">
        <authorList>
            <consortium name="WormBaseParasite"/>
        </authorList>
    </citation>
    <scope>IDENTIFICATION</scope>
</reference>
<dbReference type="AlphaFoldDB" id="A0A0N5BLS7"/>
<protein>
    <submittedName>
        <fullName evidence="3">Uncharacterized protein</fullName>
    </submittedName>
</protein>
<evidence type="ECO:0000313" key="2">
    <source>
        <dbReference type="Proteomes" id="UP000046392"/>
    </source>
</evidence>
<dbReference type="Proteomes" id="UP000046392">
    <property type="component" value="Unplaced"/>
</dbReference>
<evidence type="ECO:0000256" key="1">
    <source>
        <dbReference type="SAM" id="MobiDB-lite"/>
    </source>
</evidence>
<name>A0A0N5BLS7_STREA</name>
<proteinExistence type="predicted"/>
<dbReference type="WBParaSite" id="SPAL_0000687300.1">
    <property type="protein sequence ID" value="SPAL_0000687300.1"/>
    <property type="gene ID" value="SPAL_0000687300"/>
</dbReference>